<dbReference type="SUPFAM" id="SSF50156">
    <property type="entry name" value="PDZ domain-like"/>
    <property type="match status" value="1"/>
</dbReference>
<dbReference type="PROSITE" id="PS50106">
    <property type="entry name" value="PDZ"/>
    <property type="match status" value="1"/>
</dbReference>
<gene>
    <name evidence="3" type="ORF">V2J18_21505</name>
</gene>
<dbReference type="InterPro" id="IPR007963">
    <property type="entry name" value="Peptidase_M61_catalytic"/>
</dbReference>
<dbReference type="InterPro" id="IPR036034">
    <property type="entry name" value="PDZ_sf"/>
</dbReference>
<sequence>MPRLAAAALPLLIASALAPVPFPTAAQTAPSTAAAAADVMRLDVDASDLSRRVLHARQRISVRAGALTLLYPQWIQGNHSPTGPIEKLAGLRIRGNGQAIAWQRDPLDVYAFKLVVPEGVNELELSFDVLTPTAGNQGRVVMTPDVLNLQWNQVALYPAGVPARTIEVAPSLTLPAGWQAGTALELEARDGDRLRYRTVPLHTLLDSPVFAGRHFKQFDLAPGAKIPVRLNVVADAAKYLEAKPEQLKPHRELVVQAGRLFGSQPYDRYDFLLSLSGQLSGIGLEHHRSSENGVDTDYFTGWDGGSATGRDLLAHEFVHAWNGKSRRPAGLVVDNFNQPLNDELLWVYEGQTQYWGYVLAARSGLWKQEFARDALAQVVARYAHDRPGLAWRSLQDTTYDPVIAQRRPKPYGSYQLSEDYYSGGQLVWLAVDAKLRELSGDKRSLDDFARAFFGGEDGDYRVRPYAFEDVVAALNGVVAFDWAGFLRARLDAHAPPLDGLAASGWKLSFADTPSEYQKLAEGERKATDLTYSLGMSVANSDANVVSVRWDGPAFNAGIAPGSHLLAVNGYAANGERLKDAVTAAKDGKPIELIVKNADVVRTVRIDYREGLKYPRLERVPGTPDRLGKIFAPK</sequence>
<reference evidence="3 4" key="1">
    <citation type="submission" date="2024-02" db="EMBL/GenBank/DDBJ databases">
        <title>Lysobacter Genome Sequencing and Mining.</title>
        <authorList>
            <person name="Bierman J."/>
            <person name="Walker M.C."/>
        </authorList>
    </citation>
    <scope>NUCLEOTIDE SEQUENCE [LARGE SCALE GENOMIC DNA]</scope>
    <source>
        <strain evidence="3 4">PB6250</strain>
    </source>
</reference>
<dbReference type="InterPro" id="IPR027268">
    <property type="entry name" value="Peptidase_M4/M1_CTD_sf"/>
</dbReference>
<feature type="chain" id="PRO_5047377680" evidence="1">
    <location>
        <begin position="19"/>
        <end position="633"/>
    </location>
</feature>
<name>A0ABU8DAD3_9GAMM</name>
<feature type="signal peptide" evidence="1">
    <location>
        <begin position="1"/>
        <end position="18"/>
    </location>
</feature>
<dbReference type="Pfam" id="PF05299">
    <property type="entry name" value="Peptidase_M61"/>
    <property type="match status" value="1"/>
</dbReference>
<comment type="caution">
    <text evidence="3">The sequence shown here is derived from an EMBL/GenBank/DDBJ whole genome shotgun (WGS) entry which is preliminary data.</text>
</comment>
<dbReference type="InterPro" id="IPR024191">
    <property type="entry name" value="Peptidase_M61"/>
</dbReference>
<dbReference type="RefSeq" id="WP_336132851.1">
    <property type="nucleotide sequence ID" value="NZ_JBANDL010000002.1"/>
</dbReference>
<protein>
    <submittedName>
        <fullName evidence="3">PDZ domain-containing protein</fullName>
    </submittedName>
</protein>
<evidence type="ECO:0000313" key="3">
    <source>
        <dbReference type="EMBL" id="MEI2457238.1"/>
    </source>
</evidence>
<dbReference type="InterPro" id="IPR040756">
    <property type="entry name" value="Peptidase_M61_N"/>
</dbReference>
<keyword evidence="1" id="KW-0732">Signal</keyword>
<dbReference type="Pfam" id="PF17899">
    <property type="entry name" value="Peptidase_M61_N"/>
    <property type="match status" value="1"/>
</dbReference>
<dbReference type="EMBL" id="JBANDL010000002">
    <property type="protein sequence ID" value="MEI2457238.1"/>
    <property type="molecule type" value="Genomic_DNA"/>
</dbReference>
<proteinExistence type="predicted"/>
<evidence type="ECO:0000259" key="2">
    <source>
        <dbReference type="PROSITE" id="PS50106"/>
    </source>
</evidence>
<dbReference type="Gene3D" id="1.10.390.10">
    <property type="entry name" value="Neutral Protease Domain 2"/>
    <property type="match status" value="1"/>
</dbReference>
<dbReference type="InterPro" id="IPR001478">
    <property type="entry name" value="PDZ"/>
</dbReference>
<dbReference type="Proteomes" id="UP001387215">
    <property type="component" value="Unassembled WGS sequence"/>
</dbReference>
<dbReference type="SMART" id="SM00228">
    <property type="entry name" value="PDZ"/>
    <property type="match status" value="1"/>
</dbReference>
<accession>A0ABU8DAD3</accession>
<dbReference type="Gene3D" id="2.60.40.3650">
    <property type="match status" value="1"/>
</dbReference>
<evidence type="ECO:0000256" key="1">
    <source>
        <dbReference type="SAM" id="SignalP"/>
    </source>
</evidence>
<feature type="domain" description="PDZ" evidence="2">
    <location>
        <begin position="513"/>
        <end position="586"/>
    </location>
</feature>
<dbReference type="PIRSF" id="PIRSF016493">
    <property type="entry name" value="Glycyl_aminpptds"/>
    <property type="match status" value="1"/>
</dbReference>
<dbReference type="Gene3D" id="2.30.42.10">
    <property type="match status" value="1"/>
</dbReference>
<evidence type="ECO:0000313" key="4">
    <source>
        <dbReference type="Proteomes" id="UP001387215"/>
    </source>
</evidence>
<organism evidence="3 4">
    <name type="scientific">Lysobacter firmicutimachus</name>
    <dbReference type="NCBI Taxonomy" id="1792846"/>
    <lineage>
        <taxon>Bacteria</taxon>
        <taxon>Pseudomonadati</taxon>
        <taxon>Pseudomonadota</taxon>
        <taxon>Gammaproteobacteria</taxon>
        <taxon>Lysobacterales</taxon>
        <taxon>Lysobacteraceae</taxon>
        <taxon>Lysobacter</taxon>
    </lineage>
</organism>
<keyword evidence="4" id="KW-1185">Reference proteome</keyword>